<reference evidence="1 2" key="1">
    <citation type="submission" date="2021-06" db="EMBL/GenBank/DDBJ databases">
        <authorList>
            <person name="Palmer J.M."/>
        </authorList>
    </citation>
    <scope>NUCLEOTIDE SEQUENCE [LARGE SCALE GENOMIC DNA]</scope>
    <source>
        <strain evidence="1 2">AS_MEX2019</strain>
        <tissue evidence="1">Muscle</tissue>
    </source>
</reference>
<proteinExistence type="predicted"/>
<keyword evidence="2" id="KW-1185">Reference proteome</keyword>
<evidence type="ECO:0000313" key="1">
    <source>
        <dbReference type="EMBL" id="MEQ2310495.1"/>
    </source>
</evidence>
<gene>
    <name evidence="1" type="ORF">AMECASPLE_009482</name>
</gene>
<protein>
    <submittedName>
        <fullName evidence="1">Uncharacterized protein</fullName>
    </submittedName>
</protein>
<evidence type="ECO:0000313" key="2">
    <source>
        <dbReference type="Proteomes" id="UP001469553"/>
    </source>
</evidence>
<dbReference type="Proteomes" id="UP001469553">
    <property type="component" value="Unassembled WGS sequence"/>
</dbReference>
<accession>A0ABV0ZWH7</accession>
<dbReference type="EMBL" id="JAHRIP010075766">
    <property type="protein sequence ID" value="MEQ2310495.1"/>
    <property type="molecule type" value="Genomic_DNA"/>
</dbReference>
<name>A0ABV0ZWH7_9TELE</name>
<organism evidence="1 2">
    <name type="scientific">Ameca splendens</name>
    <dbReference type="NCBI Taxonomy" id="208324"/>
    <lineage>
        <taxon>Eukaryota</taxon>
        <taxon>Metazoa</taxon>
        <taxon>Chordata</taxon>
        <taxon>Craniata</taxon>
        <taxon>Vertebrata</taxon>
        <taxon>Euteleostomi</taxon>
        <taxon>Actinopterygii</taxon>
        <taxon>Neopterygii</taxon>
        <taxon>Teleostei</taxon>
        <taxon>Neoteleostei</taxon>
        <taxon>Acanthomorphata</taxon>
        <taxon>Ovalentaria</taxon>
        <taxon>Atherinomorphae</taxon>
        <taxon>Cyprinodontiformes</taxon>
        <taxon>Goodeidae</taxon>
        <taxon>Ameca</taxon>
    </lineage>
</organism>
<comment type="caution">
    <text evidence="1">The sequence shown here is derived from an EMBL/GenBank/DDBJ whole genome shotgun (WGS) entry which is preliminary data.</text>
</comment>
<sequence>MQREQHANCNQKGPVWDLNLEPSCCKEWLIARNATYVSPCPFCVSQLPGEVRRSCFSVETRTAQQAGGTPPLTVRAVTSPS</sequence>